<dbReference type="GO" id="GO:0009423">
    <property type="term" value="P:chorismate biosynthetic process"/>
    <property type="evidence" value="ECO:0007669"/>
    <property type="project" value="UniProtKB-UniPathway"/>
</dbReference>
<dbReference type="OrthoDB" id="2338at2759"/>
<dbReference type="InParanoid" id="A0A165B7H7"/>
<keyword evidence="8" id="KW-1185">Reference proteome</keyword>
<comment type="catalytic activity">
    <reaction evidence="4 6">
        <text>D-erythrose 4-phosphate + phosphoenolpyruvate + H2O = 7-phospho-2-dehydro-3-deoxy-D-arabino-heptonate + phosphate</text>
        <dbReference type="Rhea" id="RHEA:14717"/>
        <dbReference type="ChEBI" id="CHEBI:15377"/>
        <dbReference type="ChEBI" id="CHEBI:16897"/>
        <dbReference type="ChEBI" id="CHEBI:43474"/>
        <dbReference type="ChEBI" id="CHEBI:58394"/>
        <dbReference type="ChEBI" id="CHEBI:58702"/>
        <dbReference type="EC" id="2.5.1.54"/>
    </reaction>
</comment>
<evidence type="ECO:0000313" key="7">
    <source>
        <dbReference type="EMBL" id="KZT00421.1"/>
    </source>
</evidence>
<dbReference type="STRING" id="1314785.A0A165B7H7"/>
<dbReference type="InterPro" id="IPR002480">
    <property type="entry name" value="DAHP_synth_2"/>
</dbReference>
<feature type="binding site" evidence="5">
    <location>
        <position position="136"/>
    </location>
    <ligand>
        <name>Mn(2+)</name>
        <dbReference type="ChEBI" id="CHEBI:29035"/>
    </ligand>
</feature>
<dbReference type="Gene3D" id="3.20.20.70">
    <property type="entry name" value="Aldolase class I"/>
    <property type="match status" value="1"/>
</dbReference>
<keyword evidence="6" id="KW-0057">Aromatic amino acid biosynthesis</keyword>
<dbReference type="EC" id="2.5.1.54" evidence="6"/>
<dbReference type="GeneID" id="63828048"/>
<keyword evidence="6" id="KW-0028">Amino-acid biosynthesis</keyword>
<dbReference type="Proteomes" id="UP000076871">
    <property type="component" value="Unassembled WGS sequence"/>
</dbReference>
<dbReference type="GO" id="GO:0003849">
    <property type="term" value="F:3-deoxy-7-phosphoheptulonate synthase activity"/>
    <property type="evidence" value="ECO:0007669"/>
    <property type="project" value="UniProtKB-EC"/>
</dbReference>
<evidence type="ECO:0000256" key="6">
    <source>
        <dbReference type="RuleBase" id="RU363071"/>
    </source>
</evidence>
<reference evidence="7 8" key="1">
    <citation type="journal article" date="2016" name="Mol. Biol. Evol.">
        <title>Comparative Genomics of Early-Diverging Mushroom-Forming Fungi Provides Insights into the Origins of Lignocellulose Decay Capabilities.</title>
        <authorList>
            <person name="Nagy L.G."/>
            <person name="Riley R."/>
            <person name="Tritt A."/>
            <person name="Adam C."/>
            <person name="Daum C."/>
            <person name="Floudas D."/>
            <person name="Sun H."/>
            <person name="Yadav J.S."/>
            <person name="Pangilinan J."/>
            <person name="Larsson K.H."/>
            <person name="Matsuura K."/>
            <person name="Barry K."/>
            <person name="Labutti K."/>
            <person name="Kuo R."/>
            <person name="Ohm R.A."/>
            <person name="Bhattacharya S.S."/>
            <person name="Shirouzu T."/>
            <person name="Yoshinaga Y."/>
            <person name="Martin F.M."/>
            <person name="Grigoriev I.V."/>
            <person name="Hibbett D.S."/>
        </authorList>
    </citation>
    <scope>NUCLEOTIDE SEQUENCE [LARGE SCALE GENOMIC DNA]</scope>
    <source>
        <strain evidence="7 8">93-53</strain>
    </source>
</reference>
<sequence length="211" mass="23515">MPSELLPLNVYYNTSTHFLWIGDRTRQLNGVHEPIWIKVGPSMAADELVRLLDTGKVMLITCYGAAKIESHLAGHINSVQLCGHPVAWICDPMLGNTLTSSSGLKTCNFGTINSELTTCMRIHAECNSHMNGVSFEFTGELSEDGFSVTECLGGSMELTRCIVSFCDSRLNFEQSLDVAFLISNHYNRRRVRRKRADSDVLYAELSGRKFS</sequence>
<keyword evidence="5" id="KW-0104">Cadmium</keyword>
<dbReference type="SUPFAM" id="SSF51569">
    <property type="entry name" value="Aldolase"/>
    <property type="match status" value="1"/>
</dbReference>
<accession>A0A165B7H7</accession>
<evidence type="ECO:0000313" key="8">
    <source>
        <dbReference type="Proteomes" id="UP000076871"/>
    </source>
</evidence>
<evidence type="ECO:0000256" key="3">
    <source>
        <dbReference type="ARBA" id="ARBA00022679"/>
    </source>
</evidence>
<evidence type="ECO:0000256" key="2">
    <source>
        <dbReference type="ARBA" id="ARBA00008911"/>
    </source>
</evidence>
<feature type="binding site" evidence="5">
    <location>
        <position position="167"/>
    </location>
    <ligand>
        <name>Mn(2+)</name>
        <dbReference type="ChEBI" id="CHEBI:29035"/>
    </ligand>
</feature>
<evidence type="ECO:0000256" key="5">
    <source>
        <dbReference type="PIRSR" id="PIRSR602480-1"/>
    </source>
</evidence>
<feature type="binding site" evidence="5">
    <location>
        <position position="38"/>
    </location>
    <ligand>
        <name>phosphoenolpyruvate</name>
        <dbReference type="ChEBI" id="CHEBI:58702"/>
    </ligand>
</feature>
<comment type="pathway">
    <text evidence="1 6">Metabolic intermediate biosynthesis; chorismate biosynthesis; chorismate from D-erythrose 4-phosphate and phosphoenolpyruvate: step 1/7.</text>
</comment>
<gene>
    <name evidence="7" type="ORF">LAESUDRAFT_739619</name>
</gene>
<comment type="cofactor">
    <cofactor evidence="5">
        <name>Mn(2+)</name>
        <dbReference type="ChEBI" id="CHEBI:29035"/>
    </cofactor>
    <cofactor evidence="5">
        <name>Co(2+)</name>
        <dbReference type="ChEBI" id="CHEBI:48828"/>
    </cofactor>
    <cofactor evidence="5">
        <name>Cd(2+)</name>
        <dbReference type="ChEBI" id="CHEBI:48775"/>
    </cofactor>
    <text evidence="5">Binds 1 divalent cation per subunit. The enzyme is active with manganese, cobalt or cadmium ions.</text>
</comment>
<dbReference type="GO" id="GO:0008652">
    <property type="term" value="P:amino acid biosynthetic process"/>
    <property type="evidence" value="ECO:0007669"/>
    <property type="project" value="UniProtKB-KW"/>
</dbReference>
<keyword evidence="5" id="KW-0170">Cobalt</keyword>
<comment type="similarity">
    <text evidence="2 6">Belongs to the class-II DAHP synthase family.</text>
</comment>
<keyword evidence="3 6" id="KW-0808">Transferase</keyword>
<dbReference type="PANTHER" id="PTHR21337:SF0">
    <property type="entry name" value="PHOSPHO-2-DEHYDRO-3-DEOXYHEPTONATE ALDOLASE"/>
    <property type="match status" value="1"/>
</dbReference>
<dbReference type="GO" id="GO:0009073">
    <property type="term" value="P:aromatic amino acid family biosynthetic process"/>
    <property type="evidence" value="ECO:0007669"/>
    <property type="project" value="UniProtKB-KW"/>
</dbReference>
<dbReference type="EMBL" id="KV427686">
    <property type="protein sequence ID" value="KZT00421.1"/>
    <property type="molecule type" value="Genomic_DNA"/>
</dbReference>
<proteinExistence type="inferred from homology"/>
<name>A0A165B7H7_9APHY</name>
<dbReference type="Pfam" id="PF01474">
    <property type="entry name" value="DAHP_synth_2"/>
    <property type="match status" value="1"/>
</dbReference>
<protein>
    <recommendedName>
        <fullName evidence="6">Phospho-2-dehydro-3-deoxyheptonate aldolase</fullName>
        <ecNumber evidence="6">2.5.1.54</ecNumber>
    </recommendedName>
</protein>
<organism evidence="7 8">
    <name type="scientific">Laetiporus sulphureus 93-53</name>
    <dbReference type="NCBI Taxonomy" id="1314785"/>
    <lineage>
        <taxon>Eukaryota</taxon>
        <taxon>Fungi</taxon>
        <taxon>Dikarya</taxon>
        <taxon>Basidiomycota</taxon>
        <taxon>Agaricomycotina</taxon>
        <taxon>Agaricomycetes</taxon>
        <taxon>Polyporales</taxon>
        <taxon>Laetiporus</taxon>
    </lineage>
</organism>
<evidence type="ECO:0000256" key="4">
    <source>
        <dbReference type="ARBA" id="ARBA00047508"/>
    </source>
</evidence>
<dbReference type="RefSeq" id="XP_040758161.1">
    <property type="nucleotide sequence ID" value="XM_040911019.1"/>
</dbReference>
<dbReference type="UniPathway" id="UPA00053">
    <property type="reaction ID" value="UER00084"/>
</dbReference>
<dbReference type="InterPro" id="IPR013785">
    <property type="entry name" value="Aldolase_TIM"/>
</dbReference>
<evidence type="ECO:0000256" key="1">
    <source>
        <dbReference type="ARBA" id="ARBA00004688"/>
    </source>
</evidence>
<dbReference type="PANTHER" id="PTHR21337">
    <property type="entry name" value="PHOSPHO-2-DEHYDRO-3-DEOXYHEPTONATE ALDOLASE 1, 2"/>
    <property type="match status" value="1"/>
</dbReference>
<dbReference type="AlphaFoldDB" id="A0A165B7H7"/>
<keyword evidence="5" id="KW-0464">Manganese</keyword>